<name>A0A3D9CKR7_9FLAO</name>
<protein>
    <recommendedName>
        <fullName evidence="3">MetA-pathway of phenol degradation</fullName>
    </recommendedName>
</protein>
<reference evidence="1 2" key="1">
    <citation type="journal article" date="2007" name="Int. J. Syst. Evol. Microbiol.">
        <title>Chryseobacterium flavum sp. nov., isolated from polluted soil.</title>
        <authorList>
            <person name="Zhou Y."/>
            <person name="Dong J."/>
            <person name="Wang X."/>
            <person name="Huang X."/>
            <person name="Zhang K.Y."/>
            <person name="Zhang Y.Q."/>
            <person name="Guo Y.F."/>
            <person name="Lai R."/>
            <person name="Li W.J."/>
        </authorList>
    </citation>
    <scope>NUCLEOTIDE SEQUENCE [LARGE SCALE GENOMIC DNA]</scope>
    <source>
        <strain evidence="1 2">KCTC 12877</strain>
    </source>
</reference>
<dbReference type="OrthoDB" id="1412164at2"/>
<dbReference type="Proteomes" id="UP000256769">
    <property type="component" value="Unassembled WGS sequence"/>
</dbReference>
<organism evidence="1 2">
    <name type="scientific">Chryseobacterium flavum</name>
    <dbReference type="NCBI Taxonomy" id="415851"/>
    <lineage>
        <taxon>Bacteria</taxon>
        <taxon>Pseudomonadati</taxon>
        <taxon>Bacteroidota</taxon>
        <taxon>Flavobacteriia</taxon>
        <taxon>Flavobacteriales</taxon>
        <taxon>Weeksellaceae</taxon>
        <taxon>Chryseobacterium group</taxon>
        <taxon>Chryseobacterium</taxon>
    </lineage>
</organism>
<evidence type="ECO:0000313" key="1">
    <source>
        <dbReference type="EMBL" id="REC66327.1"/>
    </source>
</evidence>
<evidence type="ECO:0000313" key="2">
    <source>
        <dbReference type="Proteomes" id="UP000256769"/>
    </source>
</evidence>
<dbReference type="EMBL" id="QNUE01000009">
    <property type="protein sequence ID" value="REC66327.1"/>
    <property type="molecule type" value="Genomic_DNA"/>
</dbReference>
<gene>
    <name evidence="1" type="ORF">DRF59_12710</name>
</gene>
<sequence>MKKIAFFIVLLWGSHISSQSLLQTSDGVEIVNNNMNVTHDILLGNVNTSDESLQLKAILALKNKTRVLPSEYFTFTVKGKPSGGVSKLFSGGDFNVNSNYKLGFNQLGLFSDKSMNSTSSFFDFYSVEYEFALKKHVLYKPVNPYDQQIDKFTFKGHSVTFNYNMLFKGKHLVTSIVGFSNTSNYDDLDDIEIKDFTLMNSPDFSGQREAGSKLNAKTGEYREYNTIPLRLAYTYLTSEEEENKDRFKIGFTVYYANNMGKEKPVSNVGGIVFLTKQDKVSGVRNPVLGIVVQGNDIFNVKDSGDSFGKRLSIGLTSTFNLLNF</sequence>
<dbReference type="AlphaFoldDB" id="A0A3D9CKR7"/>
<dbReference type="RefSeq" id="WP_115960539.1">
    <property type="nucleotide sequence ID" value="NZ_CBCRVL010000029.1"/>
</dbReference>
<comment type="caution">
    <text evidence="1">The sequence shown here is derived from an EMBL/GenBank/DDBJ whole genome shotgun (WGS) entry which is preliminary data.</text>
</comment>
<evidence type="ECO:0008006" key="3">
    <source>
        <dbReference type="Google" id="ProtNLM"/>
    </source>
</evidence>
<keyword evidence="2" id="KW-1185">Reference proteome</keyword>
<accession>A0A3D9CKR7</accession>
<proteinExistence type="predicted"/>